<dbReference type="Gene3D" id="1.20.120.1750">
    <property type="match status" value="1"/>
</dbReference>
<dbReference type="InterPro" id="IPR002867">
    <property type="entry name" value="IBR_dom"/>
</dbReference>
<name>A0AA37LH40_9PEZI</name>
<gene>
    <name evidence="10" type="ORF">ColSpa_07560</name>
</gene>
<dbReference type="PANTHER" id="PTHR11685">
    <property type="entry name" value="RBR FAMILY RING FINGER AND IBR DOMAIN-CONTAINING"/>
    <property type="match status" value="1"/>
</dbReference>
<reference evidence="10 11" key="1">
    <citation type="submission" date="2022-03" db="EMBL/GenBank/DDBJ databases">
        <title>Genome data of Colletotrichum spp.</title>
        <authorList>
            <person name="Utami Y.D."/>
            <person name="Hiruma K."/>
        </authorList>
    </citation>
    <scope>NUCLEOTIDE SEQUENCE [LARGE SCALE GENOMIC DNA]</scope>
    <source>
        <strain evidence="10 11">MAFF 239500</strain>
    </source>
</reference>
<dbReference type="EC" id="2.3.2.31" evidence="2"/>
<keyword evidence="10" id="KW-0378">Hydrolase</keyword>
<dbReference type="GO" id="GO:0016567">
    <property type="term" value="P:protein ubiquitination"/>
    <property type="evidence" value="ECO:0007669"/>
    <property type="project" value="InterPro"/>
</dbReference>
<evidence type="ECO:0000256" key="8">
    <source>
        <dbReference type="ARBA" id="ARBA00022833"/>
    </source>
</evidence>
<evidence type="ECO:0000313" key="10">
    <source>
        <dbReference type="EMBL" id="GKT47379.1"/>
    </source>
</evidence>
<keyword evidence="10" id="KW-0067">ATP-binding</keyword>
<dbReference type="CDD" id="cd20335">
    <property type="entry name" value="BRcat_RBR"/>
    <property type="match status" value="1"/>
</dbReference>
<keyword evidence="6" id="KW-0863">Zinc-finger</keyword>
<dbReference type="GO" id="GO:0004386">
    <property type="term" value="F:helicase activity"/>
    <property type="evidence" value="ECO:0007669"/>
    <property type="project" value="UniProtKB-KW"/>
</dbReference>
<proteinExistence type="predicted"/>
<keyword evidence="10" id="KW-0547">Nucleotide-binding</keyword>
<dbReference type="RefSeq" id="XP_049129729.1">
    <property type="nucleotide sequence ID" value="XM_049273772.1"/>
</dbReference>
<evidence type="ECO:0000256" key="2">
    <source>
        <dbReference type="ARBA" id="ARBA00012251"/>
    </source>
</evidence>
<keyword evidence="11" id="KW-1185">Reference proteome</keyword>
<evidence type="ECO:0000256" key="6">
    <source>
        <dbReference type="ARBA" id="ARBA00022771"/>
    </source>
</evidence>
<organism evidence="10 11">
    <name type="scientific">Colletotrichum spaethianum</name>
    <dbReference type="NCBI Taxonomy" id="700344"/>
    <lineage>
        <taxon>Eukaryota</taxon>
        <taxon>Fungi</taxon>
        <taxon>Dikarya</taxon>
        <taxon>Ascomycota</taxon>
        <taxon>Pezizomycotina</taxon>
        <taxon>Sordariomycetes</taxon>
        <taxon>Hypocreomycetidae</taxon>
        <taxon>Glomerellales</taxon>
        <taxon>Glomerellaceae</taxon>
        <taxon>Colletotrichum</taxon>
        <taxon>Colletotrichum spaethianum species complex</taxon>
    </lineage>
</organism>
<keyword evidence="7" id="KW-0833">Ubl conjugation pathway</keyword>
<keyword evidence="3" id="KW-0808">Transferase</keyword>
<dbReference type="SUPFAM" id="SSF57850">
    <property type="entry name" value="RING/U-box"/>
    <property type="match status" value="2"/>
</dbReference>
<keyword evidence="4" id="KW-0479">Metal-binding</keyword>
<comment type="catalytic activity">
    <reaction evidence="1">
        <text>[E2 ubiquitin-conjugating enzyme]-S-ubiquitinyl-L-cysteine + [acceptor protein]-L-lysine = [E2 ubiquitin-conjugating enzyme]-L-cysteine + [acceptor protein]-N(6)-ubiquitinyl-L-lysine.</text>
        <dbReference type="EC" id="2.3.2.31"/>
    </reaction>
</comment>
<comment type="caution">
    <text evidence="10">The sequence shown here is derived from an EMBL/GenBank/DDBJ whole genome shotgun (WGS) entry which is preliminary data.</text>
</comment>
<dbReference type="PROSITE" id="PS00518">
    <property type="entry name" value="ZF_RING_1"/>
    <property type="match status" value="1"/>
</dbReference>
<dbReference type="AlphaFoldDB" id="A0AA37LH40"/>
<evidence type="ECO:0000313" key="11">
    <source>
        <dbReference type="Proteomes" id="UP001055115"/>
    </source>
</evidence>
<dbReference type="InterPro" id="IPR017907">
    <property type="entry name" value="Znf_RING_CS"/>
</dbReference>
<dbReference type="PROSITE" id="PS51873">
    <property type="entry name" value="TRIAD"/>
    <property type="match status" value="1"/>
</dbReference>
<dbReference type="Proteomes" id="UP001055115">
    <property type="component" value="Unassembled WGS sequence"/>
</dbReference>
<evidence type="ECO:0000256" key="3">
    <source>
        <dbReference type="ARBA" id="ARBA00022679"/>
    </source>
</evidence>
<evidence type="ECO:0000259" key="9">
    <source>
        <dbReference type="PROSITE" id="PS51873"/>
    </source>
</evidence>
<sequence>MSLSFFSGMDAETRQLFLKLQQEDVREVHTDRTGGENTRTLSDSQLAFQLYESELKSISTYFSDHTTTRRHGQRRSIGVASVGHPVDQELAVTPGLNNKRKFQEMDDIRISIEDLEIPPFELRSESQSVNNRVVIDLTAQDSPSPSGVSQPDVSWGFEELQEDEHVCVACLVGLAEADTFHALCDHKYCHGCLGELFEASLTSEYQFPPKCCGDPIPIDLDQDGIPADLMNKVKDKVIELSTPNRTYCRLSLCSTFIPKESIKDDVATCPSCMTTTCTICKGAEHADYACEEDEATQEVLKLAEKNSWKRCPTCRALVERNEGCLHMNHIMFTYSPLVACRCGAQFCYRCGVEWADSHVCP</sequence>
<dbReference type="Pfam" id="PF01485">
    <property type="entry name" value="IBR"/>
    <property type="match status" value="2"/>
</dbReference>
<feature type="domain" description="RING-type" evidence="9">
    <location>
        <begin position="163"/>
        <end position="361"/>
    </location>
</feature>
<evidence type="ECO:0000256" key="1">
    <source>
        <dbReference type="ARBA" id="ARBA00001798"/>
    </source>
</evidence>
<dbReference type="GeneID" id="73328362"/>
<dbReference type="CDD" id="cd22584">
    <property type="entry name" value="Rcat_RBR_unk"/>
    <property type="match status" value="1"/>
</dbReference>
<dbReference type="EMBL" id="BQXU01000019">
    <property type="protein sequence ID" value="GKT47379.1"/>
    <property type="molecule type" value="Genomic_DNA"/>
</dbReference>
<evidence type="ECO:0000256" key="4">
    <source>
        <dbReference type="ARBA" id="ARBA00022723"/>
    </source>
</evidence>
<keyword evidence="8" id="KW-0862">Zinc</keyword>
<dbReference type="InterPro" id="IPR044066">
    <property type="entry name" value="TRIAD_supradom"/>
</dbReference>
<evidence type="ECO:0000256" key="7">
    <source>
        <dbReference type="ARBA" id="ARBA00022786"/>
    </source>
</evidence>
<keyword evidence="10" id="KW-0347">Helicase</keyword>
<accession>A0AA37LH40</accession>
<evidence type="ECO:0000256" key="5">
    <source>
        <dbReference type="ARBA" id="ARBA00022737"/>
    </source>
</evidence>
<protein>
    <recommendedName>
        <fullName evidence="2">RBR-type E3 ubiquitin transferase</fullName>
        <ecNumber evidence="2">2.3.2.31</ecNumber>
    </recommendedName>
</protein>
<dbReference type="GO" id="GO:0008270">
    <property type="term" value="F:zinc ion binding"/>
    <property type="evidence" value="ECO:0007669"/>
    <property type="project" value="UniProtKB-KW"/>
</dbReference>
<keyword evidence="5" id="KW-0677">Repeat</keyword>
<dbReference type="GO" id="GO:0061630">
    <property type="term" value="F:ubiquitin protein ligase activity"/>
    <property type="evidence" value="ECO:0007669"/>
    <property type="project" value="UniProtKB-EC"/>
</dbReference>
<dbReference type="InterPro" id="IPR031127">
    <property type="entry name" value="E3_UB_ligase_RBR"/>
</dbReference>